<organism evidence="2">
    <name type="scientific">Physcomitrium patens</name>
    <name type="common">Spreading-leaved earth moss</name>
    <name type="synonym">Physcomitrella patens</name>
    <dbReference type="NCBI Taxonomy" id="3218"/>
    <lineage>
        <taxon>Eukaryota</taxon>
        <taxon>Viridiplantae</taxon>
        <taxon>Streptophyta</taxon>
        <taxon>Embryophyta</taxon>
        <taxon>Bryophyta</taxon>
        <taxon>Bryophytina</taxon>
        <taxon>Bryopsida</taxon>
        <taxon>Funariidae</taxon>
        <taxon>Funariales</taxon>
        <taxon>Funariaceae</taxon>
        <taxon>Physcomitrium</taxon>
    </lineage>
</organism>
<evidence type="ECO:0000313" key="2">
    <source>
        <dbReference type="EMBL" id="PNR54522.1"/>
    </source>
</evidence>
<evidence type="ECO:0000313" key="3">
    <source>
        <dbReference type="EnsemblPlants" id="PAC:32954047.CDS.1"/>
    </source>
</evidence>
<protein>
    <submittedName>
        <fullName evidence="2 3">Uncharacterized protein</fullName>
    </submittedName>
</protein>
<reference evidence="3" key="3">
    <citation type="submission" date="2020-12" db="UniProtKB">
        <authorList>
            <consortium name="EnsemblPlants"/>
        </authorList>
    </citation>
    <scope>IDENTIFICATION</scope>
</reference>
<evidence type="ECO:0000256" key="1">
    <source>
        <dbReference type="SAM" id="Phobius"/>
    </source>
</evidence>
<keyword evidence="1" id="KW-1133">Transmembrane helix</keyword>
<reference evidence="2 4" key="2">
    <citation type="journal article" date="2018" name="Plant J.">
        <title>The Physcomitrella patens chromosome-scale assembly reveals moss genome structure and evolution.</title>
        <authorList>
            <person name="Lang D."/>
            <person name="Ullrich K.K."/>
            <person name="Murat F."/>
            <person name="Fuchs J."/>
            <person name="Jenkins J."/>
            <person name="Haas F.B."/>
            <person name="Piednoel M."/>
            <person name="Gundlach H."/>
            <person name="Van Bel M."/>
            <person name="Meyberg R."/>
            <person name="Vives C."/>
            <person name="Morata J."/>
            <person name="Symeonidi A."/>
            <person name="Hiss M."/>
            <person name="Muchero W."/>
            <person name="Kamisugi Y."/>
            <person name="Saleh O."/>
            <person name="Blanc G."/>
            <person name="Decker E.L."/>
            <person name="van Gessel N."/>
            <person name="Grimwood J."/>
            <person name="Hayes R.D."/>
            <person name="Graham S.W."/>
            <person name="Gunter L.E."/>
            <person name="McDaniel S.F."/>
            <person name="Hoernstein S.N.W."/>
            <person name="Larsson A."/>
            <person name="Li F.W."/>
            <person name="Perroud P.F."/>
            <person name="Phillips J."/>
            <person name="Ranjan P."/>
            <person name="Rokshar D.S."/>
            <person name="Rothfels C.J."/>
            <person name="Schneider L."/>
            <person name="Shu S."/>
            <person name="Stevenson D.W."/>
            <person name="Thummler F."/>
            <person name="Tillich M."/>
            <person name="Villarreal Aguilar J.C."/>
            <person name="Widiez T."/>
            <person name="Wong G.K."/>
            <person name="Wymore A."/>
            <person name="Zhang Y."/>
            <person name="Zimmer A.D."/>
            <person name="Quatrano R.S."/>
            <person name="Mayer K.F.X."/>
            <person name="Goodstein D."/>
            <person name="Casacuberta J.M."/>
            <person name="Vandepoele K."/>
            <person name="Reski R."/>
            <person name="Cuming A.C."/>
            <person name="Tuskan G.A."/>
            <person name="Maumus F."/>
            <person name="Salse J."/>
            <person name="Schmutz J."/>
            <person name="Rensing S.A."/>
        </authorList>
    </citation>
    <scope>NUCLEOTIDE SEQUENCE [LARGE SCALE GENOMIC DNA]</scope>
    <source>
        <strain evidence="3 4">cv. Gransden 2004</strain>
    </source>
</reference>
<evidence type="ECO:0000313" key="4">
    <source>
        <dbReference type="Proteomes" id="UP000006727"/>
    </source>
</evidence>
<keyword evidence="1" id="KW-0472">Membrane</keyword>
<keyword evidence="4" id="KW-1185">Reference proteome</keyword>
<sequence length="84" mass="9751">MCRKAETSRSMFSSSIFGLWGLYFTWLMTWSYGLFNDMELRRKTTVHVTILYSQMPITPLLKCVSRESLEDRLTGFHMGDAASD</sequence>
<dbReference type="EnsemblPlants" id="Pp3c5_26490V3.1">
    <property type="protein sequence ID" value="PAC:32954047.CDS.1"/>
    <property type="gene ID" value="Pp3c5_26490"/>
</dbReference>
<reference evidence="2 4" key="1">
    <citation type="journal article" date="2008" name="Science">
        <title>The Physcomitrella genome reveals evolutionary insights into the conquest of land by plants.</title>
        <authorList>
            <person name="Rensing S."/>
            <person name="Lang D."/>
            <person name="Zimmer A."/>
            <person name="Terry A."/>
            <person name="Salamov A."/>
            <person name="Shapiro H."/>
            <person name="Nishiyama T."/>
            <person name="Perroud P.-F."/>
            <person name="Lindquist E."/>
            <person name="Kamisugi Y."/>
            <person name="Tanahashi T."/>
            <person name="Sakakibara K."/>
            <person name="Fujita T."/>
            <person name="Oishi K."/>
            <person name="Shin-I T."/>
            <person name="Kuroki Y."/>
            <person name="Toyoda A."/>
            <person name="Suzuki Y."/>
            <person name="Hashimoto A."/>
            <person name="Yamaguchi K."/>
            <person name="Sugano A."/>
            <person name="Kohara Y."/>
            <person name="Fujiyama A."/>
            <person name="Anterola A."/>
            <person name="Aoki S."/>
            <person name="Ashton N."/>
            <person name="Barbazuk W.B."/>
            <person name="Barker E."/>
            <person name="Bennetzen J."/>
            <person name="Bezanilla M."/>
            <person name="Blankenship R."/>
            <person name="Cho S.H."/>
            <person name="Dutcher S."/>
            <person name="Estelle M."/>
            <person name="Fawcett J.A."/>
            <person name="Gundlach H."/>
            <person name="Hanada K."/>
            <person name="Heyl A."/>
            <person name="Hicks K.A."/>
            <person name="Hugh J."/>
            <person name="Lohr M."/>
            <person name="Mayer K."/>
            <person name="Melkozernov A."/>
            <person name="Murata T."/>
            <person name="Nelson D."/>
            <person name="Pils B."/>
            <person name="Prigge M."/>
            <person name="Reiss B."/>
            <person name="Renner T."/>
            <person name="Rombauts S."/>
            <person name="Rushton P."/>
            <person name="Sanderfoot A."/>
            <person name="Schween G."/>
            <person name="Shiu S.-H."/>
            <person name="Stueber K."/>
            <person name="Theodoulou F.L."/>
            <person name="Tu H."/>
            <person name="Van de Peer Y."/>
            <person name="Verrier P.J."/>
            <person name="Waters E."/>
            <person name="Wood A."/>
            <person name="Yang L."/>
            <person name="Cove D."/>
            <person name="Cuming A."/>
            <person name="Hasebe M."/>
            <person name="Lucas S."/>
            <person name="Mishler D.B."/>
            <person name="Reski R."/>
            <person name="Grigoriev I."/>
            <person name="Quatrano R.S."/>
            <person name="Boore J.L."/>
        </authorList>
    </citation>
    <scope>NUCLEOTIDE SEQUENCE [LARGE SCALE GENOMIC DNA]</scope>
    <source>
        <strain evidence="3 4">cv. Gransden 2004</strain>
    </source>
</reference>
<dbReference type="AlphaFoldDB" id="A0A2K1KL68"/>
<gene>
    <name evidence="2" type="ORF">PHYPA_008199</name>
</gene>
<keyword evidence="1" id="KW-0812">Transmembrane</keyword>
<feature type="transmembrane region" description="Helical" evidence="1">
    <location>
        <begin position="12"/>
        <end position="35"/>
    </location>
</feature>
<dbReference type="Proteomes" id="UP000006727">
    <property type="component" value="Chromosome 5"/>
</dbReference>
<dbReference type="EMBL" id="ABEU02000005">
    <property type="protein sequence ID" value="PNR54522.1"/>
    <property type="molecule type" value="Genomic_DNA"/>
</dbReference>
<dbReference type="InParanoid" id="A0A2K1KL68"/>
<dbReference type="Gramene" id="Pp3c5_26490V3.1">
    <property type="protein sequence ID" value="PAC:32954047.CDS.1"/>
    <property type="gene ID" value="Pp3c5_26490"/>
</dbReference>
<proteinExistence type="predicted"/>
<accession>A0A2K1KL68</accession>
<name>A0A2K1KL68_PHYPA</name>